<sequence length="161" mass="17954">LFSVLHEWANVSTDTKEEAWSIVLRGCEVCVRQLASTLEGNDSLNCGLNRTEMATQRTALKMHVYLLCQFVDMFENELNAQAKSTAAVKVGRGRARGGAAANRAGRNRQLDDDDYNVSSGLSLAMDWIEECEKAVCVLDQVCRLQVNKLWDPPIAEEDFVK</sequence>
<reference evidence="2" key="1">
    <citation type="submission" date="2016-06" db="UniProtKB">
        <authorList>
            <consortium name="WormBaseParasite"/>
        </authorList>
    </citation>
    <scope>IDENTIFICATION</scope>
</reference>
<organism evidence="2">
    <name type="scientific">Echinostoma caproni</name>
    <dbReference type="NCBI Taxonomy" id="27848"/>
    <lineage>
        <taxon>Eukaryota</taxon>
        <taxon>Metazoa</taxon>
        <taxon>Spiralia</taxon>
        <taxon>Lophotrochozoa</taxon>
        <taxon>Platyhelminthes</taxon>
        <taxon>Trematoda</taxon>
        <taxon>Digenea</taxon>
        <taxon>Plagiorchiida</taxon>
        <taxon>Echinostomata</taxon>
        <taxon>Echinostomatoidea</taxon>
        <taxon>Echinostomatidae</taxon>
        <taxon>Echinostoma</taxon>
    </lineage>
</organism>
<evidence type="ECO:0000313" key="2">
    <source>
        <dbReference type="WBParaSite" id="ECPE_0000092501-mRNA-1"/>
    </source>
</evidence>
<evidence type="ECO:0000259" key="1">
    <source>
        <dbReference type="Pfam" id="PF12922"/>
    </source>
</evidence>
<feature type="domain" description="Condensin complex subunit 1 N-terminal" evidence="1">
    <location>
        <begin position="15"/>
        <end position="160"/>
    </location>
</feature>
<dbReference type="WBParaSite" id="ECPE_0000092501-mRNA-1">
    <property type="protein sequence ID" value="ECPE_0000092501-mRNA-1"/>
    <property type="gene ID" value="ECPE_0000092501"/>
</dbReference>
<protein>
    <submittedName>
        <fullName evidence="2">Cnd1_N domain-containing protein</fullName>
    </submittedName>
</protein>
<proteinExistence type="predicted"/>
<accession>A0A183A1U0</accession>
<dbReference type="Pfam" id="PF12922">
    <property type="entry name" value="Cnd1_N"/>
    <property type="match status" value="1"/>
</dbReference>
<dbReference type="AlphaFoldDB" id="A0A183A1U0"/>
<name>A0A183A1U0_9TREM</name>
<dbReference type="InterPro" id="IPR024324">
    <property type="entry name" value="Condensin_cplx_su1_N"/>
</dbReference>